<feature type="domain" description="PilY1 beta-propeller" evidence="8">
    <location>
        <begin position="1023"/>
        <end position="1313"/>
    </location>
</feature>
<evidence type="ECO:0000259" key="8">
    <source>
        <dbReference type="Pfam" id="PF05567"/>
    </source>
</evidence>
<evidence type="ECO:0000256" key="2">
    <source>
        <dbReference type="ARBA" id="ARBA00008387"/>
    </source>
</evidence>
<feature type="compositionally biased region" description="Polar residues" evidence="7">
    <location>
        <begin position="742"/>
        <end position="762"/>
    </location>
</feature>
<dbReference type="InterPro" id="IPR036465">
    <property type="entry name" value="vWFA_dom_sf"/>
</dbReference>
<keyword evidence="5" id="KW-0106">Calcium</keyword>
<comment type="subcellular location">
    <subcellularLocation>
        <location evidence="1">Fimbrium</location>
    </subcellularLocation>
</comment>
<dbReference type="Gene3D" id="2.40.10.480">
    <property type="match status" value="1"/>
</dbReference>
<dbReference type="InterPro" id="IPR021655">
    <property type="entry name" value="Put_metal-bd"/>
</dbReference>
<sequence length="1522" mass="165218">MGNHTHPIHATGRSLPFAPRLAGLALLCLISLFILGPVPSAHGVGLPYNENFNYPKNSGLPSEWLIQDQDNTEESYHNIRKKNHPPKNDLRIVSGGDDPLKHYYTVYLDEITGNFAATIQITGLDNTTSSTKAGLIVQNNLGTDANNKAHIQVAVNRTSGYMMLFDDNGDGTADQSFTREATVAPPNVWLKLIRSDNTFTGFYSTDGTTWETLGTVASTMAESDLNVGLFGYSGQKSWWLWNRKSTSYFDNFTLTDDAATYVYYQDSDGDTYGDSSTSIVTSTDTAPSGYVDDNTDCDDTDATIHPGATELCDGKDNNCDGDTDEGLSTITYYWDGDGDGYGTITNTRQGCTSTGVDNWVTQGGDCNDNNYLINPGAADICGNNINEDCAGGDAVCFSDTICETISDIPLSVTIGGSPAIIMFILDDSGSMEWSVMCAEDEGRFNGLDEYTDNYSRPRWKSQYHGYNRIYYNPGTTYEPWPDSQSYTFTDADFASVAKHPMGFPSEALKNENHGSSTISLTREFDTIDGKTITFGHYYVTSTVDSQPYLIDLGSDSSGPAYYRVTQSRGDSEDHYRTVDSLASITPAEAAQKKVAIGSTFAIAKTNFANWFTYHRTRETATKAALALALQDLSGIKVGIHTLNHSVIRPATPINSETDVKAFLDHVYDVDRDGPTPMKLALEAVGQYFDATDGGLHGGIGDGTSPFSLSTDGGNCQQAFAILMTDGYGNGGAPRNEVGNADGDNNSDWDGTGTDGENATSSEFYGKDSKRLPDIAMYYYERDLVTTLDNEVPVQDPDYEATHQRMVTYTVAFGVQGENDPADYPDCPPSHPDNPLNCPTWPSGGTNEVKVDELWHAAVNGRGKYINTGSPQELSDAINTVLNDITRRTGTAASVAVSSEKLDTGLVIYQGYFDSGDWSGNLEAYNVDSDGVVDLTPEWSAKTQLDAVGWGDRIIFTKNDSTGDTTPFRTRSSLSAAQGGYLTQDQLDYIRGDNSNEIEFSGPFRNRTSKLGDITHSSPILHKGHVYVGANDGMFHAFDADNGNEVFAYVPTFVYPNLAEYSSPNYVHKFYADGTATAKTVGSSDWVVSGLRKGGRGLFGINVTSFETLAEGTPPAIWEYPTQAVPDDDMGYTYGEVTIAEGNDSSAGGQLIFAANGYDSPNGRAVLLILRVDPASGQQRLFKKIDTGVGSSTPGNCNGLSDPLVVDINDDGKADSVYAGDLLGNLWKFDVSSTSRTDWDVAYKTSDVSKPLFSAKNSTGQIQPITSKPSAMFHCDATHKGIIVVFGTGRMLSETDLDNTNTQTIYGIWDWQKEWDLNNGSSDAMAYHMGTFNTPSGTPALRTLSNIDGNSLFPANVNLTLLQQTEESSSDAWRYTSNNAIDWFSPATYLGLAAGASYTGGTHIGWYLDLPDEKERVITKTQIRDSKAYVVSIIPEPAPCASGGTTVGSILSACNGGQLDDPQWDTDGQNGVTSEDDNPSGKKFGDDIYYAPAIIEDKLFFTKDRVEDTTDEVRGLFYWRIRD</sequence>
<dbReference type="RefSeq" id="WP_236888566.1">
    <property type="nucleotide sequence ID" value="NZ_AP024488.1"/>
</dbReference>
<keyword evidence="10" id="KW-1185">Reference proteome</keyword>
<protein>
    <recommendedName>
        <fullName evidence="8">PilY1 beta-propeller domain-containing protein</fullName>
    </recommendedName>
</protein>
<evidence type="ECO:0000256" key="3">
    <source>
        <dbReference type="ARBA" id="ARBA00022558"/>
    </source>
</evidence>
<feature type="region of interest" description="Disordered" evidence="7">
    <location>
        <begin position="732"/>
        <end position="765"/>
    </location>
</feature>
<dbReference type="SUPFAM" id="SSF49899">
    <property type="entry name" value="Concanavalin A-like lectins/glucanases"/>
    <property type="match status" value="1"/>
</dbReference>
<organism evidence="9 10">
    <name type="scientific">Desulfoluna limicola</name>
    <dbReference type="NCBI Taxonomy" id="2810562"/>
    <lineage>
        <taxon>Bacteria</taxon>
        <taxon>Pseudomonadati</taxon>
        <taxon>Thermodesulfobacteriota</taxon>
        <taxon>Desulfobacteria</taxon>
        <taxon>Desulfobacterales</taxon>
        <taxon>Desulfolunaceae</taxon>
        <taxon>Desulfoluna</taxon>
    </lineage>
</organism>
<accession>A0ABM7PIS1</accession>
<dbReference type="Gene3D" id="3.40.50.410">
    <property type="entry name" value="von Willebrand factor, type A domain"/>
    <property type="match status" value="1"/>
</dbReference>
<keyword evidence="4" id="KW-0479">Metal-binding</keyword>
<gene>
    <name evidence="9" type="ORF">DSLASN_27760</name>
</gene>
<dbReference type="SUPFAM" id="SSF50998">
    <property type="entry name" value="Quinoprotein alcohol dehydrogenase-like"/>
    <property type="match status" value="1"/>
</dbReference>
<evidence type="ECO:0000313" key="10">
    <source>
        <dbReference type="Proteomes" id="UP001320148"/>
    </source>
</evidence>
<evidence type="ECO:0000256" key="4">
    <source>
        <dbReference type="ARBA" id="ARBA00022723"/>
    </source>
</evidence>
<dbReference type="InterPro" id="IPR013320">
    <property type="entry name" value="ConA-like_dom_sf"/>
</dbReference>
<dbReference type="Proteomes" id="UP001320148">
    <property type="component" value="Chromosome"/>
</dbReference>
<feature type="region of interest" description="Disordered" evidence="7">
    <location>
        <begin position="1457"/>
        <end position="1483"/>
    </location>
</feature>
<dbReference type="EMBL" id="AP024488">
    <property type="protein sequence ID" value="BCS97144.1"/>
    <property type="molecule type" value="Genomic_DNA"/>
</dbReference>
<reference evidence="9 10" key="1">
    <citation type="submission" date="2021-02" db="EMBL/GenBank/DDBJ databases">
        <title>Complete genome of Desulfoluna sp. strain ASN36.</title>
        <authorList>
            <person name="Takahashi A."/>
            <person name="Kojima H."/>
            <person name="Fukui M."/>
        </authorList>
    </citation>
    <scope>NUCLEOTIDE SEQUENCE [LARGE SCALE GENOMIC DNA]</scope>
    <source>
        <strain evidence="9 10">ASN36</strain>
    </source>
</reference>
<keyword evidence="6" id="KW-0281">Fimbrium</keyword>
<evidence type="ECO:0000256" key="7">
    <source>
        <dbReference type="SAM" id="MobiDB-lite"/>
    </source>
</evidence>
<dbReference type="Pfam" id="PF05567">
    <property type="entry name" value="T4P_PilY1"/>
    <property type="match status" value="1"/>
</dbReference>
<comment type="similarity">
    <text evidence="2">Belongs to the PilY1 family.</text>
</comment>
<evidence type="ECO:0000256" key="5">
    <source>
        <dbReference type="ARBA" id="ARBA00022837"/>
    </source>
</evidence>
<dbReference type="InterPro" id="IPR011047">
    <property type="entry name" value="Quinoprotein_ADH-like_sf"/>
</dbReference>
<dbReference type="Pfam" id="PF11617">
    <property type="entry name" value="Cu-binding_MopE"/>
    <property type="match status" value="2"/>
</dbReference>
<dbReference type="InterPro" id="IPR008707">
    <property type="entry name" value="B-propeller_PilY1"/>
</dbReference>
<proteinExistence type="inferred from homology"/>
<evidence type="ECO:0000256" key="1">
    <source>
        <dbReference type="ARBA" id="ARBA00004561"/>
    </source>
</evidence>
<name>A0ABM7PIS1_9BACT</name>
<evidence type="ECO:0000313" key="9">
    <source>
        <dbReference type="EMBL" id="BCS97144.1"/>
    </source>
</evidence>
<evidence type="ECO:0000256" key="6">
    <source>
        <dbReference type="ARBA" id="ARBA00023263"/>
    </source>
</evidence>
<keyword evidence="3" id="KW-1029">Fimbrium biogenesis</keyword>
<dbReference type="Gene3D" id="2.60.120.200">
    <property type="match status" value="1"/>
</dbReference>